<evidence type="ECO:0000313" key="1">
    <source>
        <dbReference type="EMBL" id="KIJ96133.1"/>
    </source>
</evidence>
<proteinExistence type="predicted"/>
<dbReference type="EMBL" id="KN838732">
    <property type="protein sequence ID" value="KIJ96133.1"/>
    <property type="molecule type" value="Genomic_DNA"/>
</dbReference>
<name>A0A0C9X4C1_9AGAR</name>
<reference evidence="2" key="2">
    <citation type="submission" date="2015-01" db="EMBL/GenBank/DDBJ databases">
        <title>Evolutionary Origins and Diversification of the Mycorrhizal Mutualists.</title>
        <authorList>
            <consortium name="DOE Joint Genome Institute"/>
            <consortium name="Mycorrhizal Genomics Consortium"/>
            <person name="Kohler A."/>
            <person name="Kuo A."/>
            <person name="Nagy L.G."/>
            <person name="Floudas D."/>
            <person name="Copeland A."/>
            <person name="Barry K.W."/>
            <person name="Cichocki N."/>
            <person name="Veneault-Fourrey C."/>
            <person name="LaButti K."/>
            <person name="Lindquist E.A."/>
            <person name="Lipzen A."/>
            <person name="Lundell T."/>
            <person name="Morin E."/>
            <person name="Murat C."/>
            <person name="Riley R."/>
            <person name="Ohm R."/>
            <person name="Sun H."/>
            <person name="Tunlid A."/>
            <person name="Henrissat B."/>
            <person name="Grigoriev I.V."/>
            <person name="Hibbett D.S."/>
            <person name="Martin F."/>
        </authorList>
    </citation>
    <scope>NUCLEOTIDE SEQUENCE [LARGE SCALE GENOMIC DNA]</scope>
    <source>
        <strain evidence="2">LaAM-08-1</strain>
    </source>
</reference>
<dbReference type="AlphaFoldDB" id="A0A0C9X4C1"/>
<reference evidence="1 2" key="1">
    <citation type="submission" date="2014-04" db="EMBL/GenBank/DDBJ databases">
        <authorList>
            <consortium name="DOE Joint Genome Institute"/>
            <person name="Kuo A."/>
            <person name="Kohler A."/>
            <person name="Nagy L.G."/>
            <person name="Floudas D."/>
            <person name="Copeland A."/>
            <person name="Barry K.W."/>
            <person name="Cichocki N."/>
            <person name="Veneault-Fourrey C."/>
            <person name="LaButti K."/>
            <person name="Lindquist E.A."/>
            <person name="Lipzen A."/>
            <person name="Lundell T."/>
            <person name="Morin E."/>
            <person name="Murat C."/>
            <person name="Sun H."/>
            <person name="Tunlid A."/>
            <person name="Henrissat B."/>
            <person name="Grigoriev I.V."/>
            <person name="Hibbett D.S."/>
            <person name="Martin F."/>
            <person name="Nordberg H.P."/>
            <person name="Cantor M.N."/>
            <person name="Hua S.X."/>
        </authorList>
    </citation>
    <scope>NUCLEOTIDE SEQUENCE [LARGE SCALE GENOMIC DNA]</scope>
    <source>
        <strain evidence="1 2">LaAM-08-1</strain>
    </source>
</reference>
<gene>
    <name evidence="1" type="ORF">K443DRAFT_295702</name>
</gene>
<accession>A0A0C9X4C1</accession>
<evidence type="ECO:0000313" key="2">
    <source>
        <dbReference type="Proteomes" id="UP000054477"/>
    </source>
</evidence>
<organism evidence="1 2">
    <name type="scientific">Laccaria amethystina LaAM-08-1</name>
    <dbReference type="NCBI Taxonomy" id="1095629"/>
    <lineage>
        <taxon>Eukaryota</taxon>
        <taxon>Fungi</taxon>
        <taxon>Dikarya</taxon>
        <taxon>Basidiomycota</taxon>
        <taxon>Agaricomycotina</taxon>
        <taxon>Agaricomycetes</taxon>
        <taxon>Agaricomycetidae</taxon>
        <taxon>Agaricales</taxon>
        <taxon>Agaricineae</taxon>
        <taxon>Hydnangiaceae</taxon>
        <taxon>Laccaria</taxon>
    </lineage>
</organism>
<dbReference type="Proteomes" id="UP000054477">
    <property type="component" value="Unassembled WGS sequence"/>
</dbReference>
<keyword evidence="2" id="KW-1185">Reference proteome</keyword>
<dbReference type="HOGENOM" id="CLU_2527795_0_0_1"/>
<sequence>MQQIRSGRKGTTNVCRYHVEPTVFGWQGCSAPMRHDAKGKIAGGENQLTRAAGDLKPGIVNINVRLRCCRGFDNLSWLDNCGRR</sequence>
<protein>
    <submittedName>
        <fullName evidence="1">Uncharacterized protein</fullName>
    </submittedName>
</protein>